<keyword evidence="2" id="KW-0964">Secreted</keyword>
<feature type="compositionally biased region" description="Acidic residues" evidence="4">
    <location>
        <begin position="55"/>
        <end position="70"/>
    </location>
</feature>
<reference evidence="7 8" key="1">
    <citation type="submission" date="2017-06" db="EMBL/GenBank/DDBJ databases">
        <title>Sequencing and comparative analysis of myxobacterial genomes.</title>
        <authorList>
            <person name="Rupp O."/>
            <person name="Goesmann A."/>
            <person name="Sogaard-Andersen L."/>
        </authorList>
    </citation>
    <scope>NUCLEOTIDE SEQUENCE [LARGE SCALE GENOMIC DNA]</scope>
    <source>
        <strain evidence="7 8">DSM 14697</strain>
    </source>
</reference>
<dbReference type="SUPFAM" id="SSF51126">
    <property type="entry name" value="Pectin lyase-like"/>
    <property type="match status" value="1"/>
</dbReference>
<evidence type="ECO:0000256" key="2">
    <source>
        <dbReference type="ARBA" id="ARBA00022525"/>
    </source>
</evidence>
<accession>A0A250K061</accession>
<evidence type="ECO:0000256" key="3">
    <source>
        <dbReference type="ARBA" id="ARBA00022729"/>
    </source>
</evidence>
<evidence type="ECO:0000313" key="8">
    <source>
        <dbReference type="Proteomes" id="UP000217343"/>
    </source>
</evidence>
<feature type="region of interest" description="Disordered" evidence="4">
    <location>
        <begin position="19"/>
        <end position="111"/>
    </location>
</feature>
<dbReference type="InterPro" id="IPR012334">
    <property type="entry name" value="Pectin_lyas_fold"/>
</dbReference>
<evidence type="ECO:0000256" key="1">
    <source>
        <dbReference type="ARBA" id="ARBA00004613"/>
    </source>
</evidence>
<dbReference type="KEGG" id="mmas:MYMAC_004766"/>
<dbReference type="Gene3D" id="2.160.20.10">
    <property type="entry name" value="Single-stranded right-handed beta-helix, Pectin lyase-like"/>
    <property type="match status" value="1"/>
</dbReference>
<sequence length="547" mass="57098">MSRLRSLCLLGLVSVGGVACSNGAQAPAPASDSSPRPSYPGSRQPSAPNVPAPQNDDDGVSSHDDDDDAPVAEQPPPAPVPEPPPEEPPTYTREWHVSPSGDDSANGSRAQPLRSISKALTLVGPGEIIRVQKGTYPEKLVIGASAKAGTAEAPITLRGEDLPKIVPTGSGWFMAHVQRPHWRIEGFEFDVRGQRQVAVTFSGNTTGTVLAGNELHHGAFGSGISTDNGANGITIEDNHIHHFARGDDDSHGVVIAPTSADITVRGNDIHDNSGDSVQCLGPEGFSDNAPARGVLIEDNDMYDNRENAVDIKTCHDVVVRGNRMYGFEKSTSSRGEALVVHYSARDVVIEDNDISDASLGIAVGGNRVGAPPTNVSIRRNRIHDLKTPEGSGIRIENGSDVRVLHNTVVGTDGFAFVVGHGTGGPSTSVAVRNNVFATRNAVSMGLSAPGLSMASNLYLAGAAFNTGIFVAPQSDWLGGTLATWLSSGVELDSDESGEPLVDLDLLMPGERAVDRGMDLGLPFCGAAPDIGAVESDCPEATTAALTE</sequence>
<protein>
    <recommendedName>
        <fullName evidence="6">Right handed beta helix domain-containing protein</fullName>
    </recommendedName>
</protein>
<dbReference type="RefSeq" id="WP_095959778.1">
    <property type="nucleotide sequence ID" value="NZ_CP022203.1"/>
</dbReference>
<dbReference type="InterPro" id="IPR006626">
    <property type="entry name" value="PbH1"/>
</dbReference>
<evidence type="ECO:0000256" key="5">
    <source>
        <dbReference type="SAM" id="SignalP"/>
    </source>
</evidence>
<feature type="compositionally biased region" description="Pro residues" evidence="4">
    <location>
        <begin position="73"/>
        <end position="88"/>
    </location>
</feature>
<dbReference type="PANTHER" id="PTHR40088:SF2">
    <property type="entry name" value="SECRETED SUGAR HYDROLASE"/>
    <property type="match status" value="1"/>
</dbReference>
<feature type="compositionally biased region" description="Low complexity" evidence="4">
    <location>
        <begin position="19"/>
        <end position="36"/>
    </location>
</feature>
<name>A0A250K061_9BACT</name>
<evidence type="ECO:0000313" key="7">
    <source>
        <dbReference type="EMBL" id="ATB49127.1"/>
    </source>
</evidence>
<dbReference type="Pfam" id="PF13229">
    <property type="entry name" value="Beta_helix"/>
    <property type="match status" value="1"/>
</dbReference>
<dbReference type="SMART" id="SM00710">
    <property type="entry name" value="PbH1"/>
    <property type="match status" value="8"/>
</dbReference>
<dbReference type="GO" id="GO:0005576">
    <property type="term" value="C:extracellular region"/>
    <property type="evidence" value="ECO:0007669"/>
    <property type="project" value="UniProtKB-SubCell"/>
</dbReference>
<feature type="signal peptide" evidence="5">
    <location>
        <begin position="1"/>
        <end position="26"/>
    </location>
</feature>
<evidence type="ECO:0000259" key="6">
    <source>
        <dbReference type="Pfam" id="PF13229"/>
    </source>
</evidence>
<dbReference type="InterPro" id="IPR011050">
    <property type="entry name" value="Pectin_lyase_fold/virulence"/>
</dbReference>
<dbReference type="GO" id="GO:0016837">
    <property type="term" value="F:carbon-oxygen lyase activity, acting on polysaccharides"/>
    <property type="evidence" value="ECO:0007669"/>
    <property type="project" value="TreeGrafter"/>
</dbReference>
<dbReference type="OrthoDB" id="5522893at2"/>
<gene>
    <name evidence="7" type="ORF">MYMAC_004766</name>
</gene>
<evidence type="ECO:0000256" key="4">
    <source>
        <dbReference type="SAM" id="MobiDB-lite"/>
    </source>
</evidence>
<proteinExistence type="predicted"/>
<keyword evidence="8" id="KW-1185">Reference proteome</keyword>
<organism evidence="7 8">
    <name type="scientific">Corallococcus macrosporus DSM 14697</name>
    <dbReference type="NCBI Taxonomy" id="1189310"/>
    <lineage>
        <taxon>Bacteria</taxon>
        <taxon>Pseudomonadati</taxon>
        <taxon>Myxococcota</taxon>
        <taxon>Myxococcia</taxon>
        <taxon>Myxococcales</taxon>
        <taxon>Cystobacterineae</taxon>
        <taxon>Myxococcaceae</taxon>
        <taxon>Corallococcus</taxon>
    </lineage>
</organism>
<dbReference type="InterPro" id="IPR052052">
    <property type="entry name" value="Polysaccharide_Lyase_9"/>
</dbReference>
<comment type="subcellular location">
    <subcellularLocation>
        <location evidence="1">Secreted</location>
    </subcellularLocation>
</comment>
<dbReference type="InterPro" id="IPR039448">
    <property type="entry name" value="Beta_helix"/>
</dbReference>
<feature type="domain" description="Right handed beta helix" evidence="6">
    <location>
        <begin position="293"/>
        <end position="436"/>
    </location>
</feature>
<dbReference type="PROSITE" id="PS51257">
    <property type="entry name" value="PROKAR_LIPOPROTEIN"/>
    <property type="match status" value="1"/>
</dbReference>
<keyword evidence="3 5" id="KW-0732">Signal</keyword>
<dbReference type="Proteomes" id="UP000217343">
    <property type="component" value="Chromosome"/>
</dbReference>
<dbReference type="AlphaFoldDB" id="A0A250K061"/>
<dbReference type="PANTHER" id="PTHR40088">
    <property type="entry name" value="PECTATE LYASE (EUROFUNG)"/>
    <property type="match status" value="1"/>
</dbReference>
<dbReference type="EMBL" id="CP022203">
    <property type="protein sequence ID" value="ATB49127.1"/>
    <property type="molecule type" value="Genomic_DNA"/>
</dbReference>
<feature type="chain" id="PRO_5012852035" description="Right handed beta helix domain-containing protein" evidence="5">
    <location>
        <begin position="27"/>
        <end position="547"/>
    </location>
</feature>